<comment type="caution">
    <text evidence="1">The sequence shown here is derived from an EMBL/GenBank/DDBJ whole genome shotgun (WGS) entry which is preliminary data.</text>
</comment>
<dbReference type="AlphaFoldDB" id="A0A318S3F0"/>
<name>A0A318S3F0_9DEIO</name>
<organism evidence="1 2">
    <name type="scientific">Deinococcus yavapaiensis KR-236</name>
    <dbReference type="NCBI Taxonomy" id="694435"/>
    <lineage>
        <taxon>Bacteria</taxon>
        <taxon>Thermotogati</taxon>
        <taxon>Deinococcota</taxon>
        <taxon>Deinococci</taxon>
        <taxon>Deinococcales</taxon>
        <taxon>Deinococcaceae</taxon>
        <taxon>Deinococcus</taxon>
    </lineage>
</organism>
<accession>A0A318S3F0</accession>
<keyword evidence="2" id="KW-1185">Reference proteome</keyword>
<dbReference type="EMBL" id="QJSX01000016">
    <property type="protein sequence ID" value="PYE50977.1"/>
    <property type="molecule type" value="Genomic_DNA"/>
</dbReference>
<protein>
    <submittedName>
        <fullName evidence="1">Uncharacterized protein</fullName>
    </submittedName>
</protein>
<gene>
    <name evidence="1" type="ORF">DES52_11644</name>
</gene>
<sequence length="56" mass="6113">MTAQALREVFITLHAYEDTSALDDLTLLARGVANDARNGACTLHSESLRVARFGLH</sequence>
<reference evidence="1 2" key="1">
    <citation type="submission" date="2018-06" db="EMBL/GenBank/DDBJ databases">
        <title>Genomic Encyclopedia of Type Strains, Phase IV (KMG-IV): sequencing the most valuable type-strain genomes for metagenomic binning, comparative biology and taxonomic classification.</title>
        <authorList>
            <person name="Goeker M."/>
        </authorList>
    </citation>
    <scope>NUCLEOTIDE SEQUENCE [LARGE SCALE GENOMIC DNA]</scope>
    <source>
        <strain evidence="1 2">DSM 18048</strain>
    </source>
</reference>
<evidence type="ECO:0000313" key="1">
    <source>
        <dbReference type="EMBL" id="PYE50977.1"/>
    </source>
</evidence>
<evidence type="ECO:0000313" key="2">
    <source>
        <dbReference type="Proteomes" id="UP000248326"/>
    </source>
</evidence>
<dbReference type="Proteomes" id="UP000248326">
    <property type="component" value="Unassembled WGS sequence"/>
</dbReference>
<proteinExistence type="predicted"/>